<keyword evidence="3" id="KW-1185">Reference proteome</keyword>
<name>A0A3P8AR58_HELPZ</name>
<feature type="compositionally biased region" description="Basic residues" evidence="1">
    <location>
        <begin position="20"/>
        <end position="29"/>
    </location>
</feature>
<feature type="region of interest" description="Disordered" evidence="1">
    <location>
        <begin position="16"/>
        <end position="36"/>
    </location>
</feature>
<evidence type="ECO:0000313" key="4">
    <source>
        <dbReference type="WBParaSite" id="HPBE_0001982901-mRNA-1"/>
    </source>
</evidence>
<reference evidence="4" key="2">
    <citation type="submission" date="2019-09" db="UniProtKB">
        <authorList>
            <consortium name="WormBaseParasite"/>
        </authorList>
    </citation>
    <scope>IDENTIFICATION</scope>
</reference>
<dbReference type="AlphaFoldDB" id="A0A3P8AR58"/>
<dbReference type="WBParaSite" id="HPBE_0001982901-mRNA-1">
    <property type="protein sequence ID" value="HPBE_0001982901-mRNA-1"/>
    <property type="gene ID" value="HPBE_0001982901"/>
</dbReference>
<dbReference type="OrthoDB" id="417678at2759"/>
<evidence type="ECO:0000256" key="1">
    <source>
        <dbReference type="SAM" id="MobiDB-lite"/>
    </source>
</evidence>
<accession>A0A3P8AR58</accession>
<evidence type="ECO:0000313" key="2">
    <source>
        <dbReference type="EMBL" id="VDP16897.1"/>
    </source>
</evidence>
<organism evidence="2">
    <name type="scientific">Heligmosomoides polygyrus</name>
    <name type="common">Parasitic roundworm</name>
    <dbReference type="NCBI Taxonomy" id="6339"/>
    <lineage>
        <taxon>Eukaryota</taxon>
        <taxon>Metazoa</taxon>
        <taxon>Ecdysozoa</taxon>
        <taxon>Nematoda</taxon>
        <taxon>Chromadorea</taxon>
        <taxon>Rhabditida</taxon>
        <taxon>Rhabditina</taxon>
        <taxon>Rhabditomorpha</taxon>
        <taxon>Strongyloidea</taxon>
        <taxon>Heligmosomidae</taxon>
        <taxon>Heligmosomoides</taxon>
    </lineage>
</organism>
<gene>
    <name evidence="2" type="ORF">HPBE_LOCUS19828</name>
</gene>
<sequence length="109" mass="11971">MLLVAHSRWALCPSGLGRGAGRRTSHKSRSAPPGFESGSFRNALFVTLPDPHQRSGGYPRDTVPNASFRQIQALGALAKERLANPIDILINFLISEKKRYQPSTEKNVS</sequence>
<dbReference type="EMBL" id="UZAH01031647">
    <property type="protein sequence ID" value="VDP16897.1"/>
    <property type="molecule type" value="Genomic_DNA"/>
</dbReference>
<evidence type="ECO:0000313" key="3">
    <source>
        <dbReference type="Proteomes" id="UP000050761"/>
    </source>
</evidence>
<proteinExistence type="predicted"/>
<reference evidence="2 3" key="1">
    <citation type="submission" date="2018-11" db="EMBL/GenBank/DDBJ databases">
        <authorList>
            <consortium name="Pathogen Informatics"/>
        </authorList>
    </citation>
    <scope>NUCLEOTIDE SEQUENCE [LARGE SCALE GENOMIC DNA]</scope>
</reference>
<protein>
    <submittedName>
        <fullName evidence="4">Histone H2A</fullName>
    </submittedName>
</protein>
<dbReference type="Proteomes" id="UP000050761">
    <property type="component" value="Unassembled WGS sequence"/>
</dbReference>